<protein>
    <submittedName>
        <fullName evidence="1">Uncharacterized protein</fullName>
    </submittedName>
</protein>
<comment type="caution">
    <text evidence="1">The sequence shown here is derived from an EMBL/GenBank/DDBJ whole genome shotgun (WGS) entry which is preliminary data.</text>
</comment>
<accession>A0A828Z9N4</accession>
<gene>
    <name evidence="1" type="ORF">LEP1GSC036_1493</name>
</gene>
<dbReference type="EMBL" id="AFLV02000001">
    <property type="protein sequence ID" value="EKR66619.1"/>
    <property type="molecule type" value="Genomic_DNA"/>
</dbReference>
<name>A0A828Z9N4_9LEPT</name>
<reference evidence="1 2" key="1">
    <citation type="submission" date="2012-10" db="EMBL/GenBank/DDBJ databases">
        <authorList>
            <person name="Harkins D.M."/>
            <person name="Durkin A.S."/>
            <person name="Brinkac L.M."/>
            <person name="Haft D.H."/>
            <person name="Selengut J.D."/>
            <person name="Sanka R."/>
            <person name="DePew J."/>
            <person name="Purushe J."/>
            <person name="Whelen A.C."/>
            <person name="Vinetz J.M."/>
            <person name="Sutton G.G."/>
            <person name="Nierman W.C."/>
            <person name="Fouts D.E."/>
        </authorList>
    </citation>
    <scope>NUCLEOTIDE SEQUENCE [LARGE SCALE GENOMIC DNA]</scope>
    <source>
        <strain evidence="1 2">2006001853</strain>
    </source>
</reference>
<dbReference type="Proteomes" id="UP000001338">
    <property type="component" value="Unassembled WGS sequence"/>
</dbReference>
<sequence>MKEKIFNFYLLFILVLSNFKSKKPIFFFLTSLSEKIKTLDYHSSKIKEKNFSKVHDSIFGLIGV</sequence>
<evidence type="ECO:0000313" key="2">
    <source>
        <dbReference type="Proteomes" id="UP000001338"/>
    </source>
</evidence>
<evidence type="ECO:0000313" key="1">
    <source>
        <dbReference type="EMBL" id="EKR66619.1"/>
    </source>
</evidence>
<proteinExistence type="predicted"/>
<dbReference type="AlphaFoldDB" id="A0A828Z9N4"/>
<organism evidence="1 2">
    <name type="scientific">Leptospira weilii str. 2006001853</name>
    <dbReference type="NCBI Taxonomy" id="1001589"/>
    <lineage>
        <taxon>Bacteria</taxon>
        <taxon>Pseudomonadati</taxon>
        <taxon>Spirochaetota</taxon>
        <taxon>Spirochaetia</taxon>
        <taxon>Leptospirales</taxon>
        <taxon>Leptospiraceae</taxon>
        <taxon>Leptospira</taxon>
    </lineage>
</organism>